<evidence type="ECO:0000256" key="3">
    <source>
        <dbReference type="ARBA" id="ARBA00022475"/>
    </source>
</evidence>
<keyword evidence="6 7" id="KW-0472">Membrane</keyword>
<dbReference type="GO" id="GO:0016413">
    <property type="term" value="F:O-acetyltransferase activity"/>
    <property type="evidence" value="ECO:0007669"/>
    <property type="project" value="TreeGrafter"/>
</dbReference>
<name>A0A1Z4N8Y1_9CYAN</name>
<dbReference type="InterPro" id="IPR002656">
    <property type="entry name" value="Acyl_transf_3_dom"/>
</dbReference>
<dbReference type="AlphaFoldDB" id="A0A1Z4N8Y1"/>
<dbReference type="EMBL" id="AP018248">
    <property type="protein sequence ID" value="BAZ02145.1"/>
    <property type="molecule type" value="Genomic_DNA"/>
</dbReference>
<feature type="transmembrane region" description="Helical" evidence="7">
    <location>
        <begin position="208"/>
        <end position="233"/>
    </location>
</feature>
<dbReference type="PANTHER" id="PTHR40074">
    <property type="entry name" value="O-ACETYLTRANSFERASE WECH"/>
    <property type="match status" value="1"/>
</dbReference>
<feature type="transmembrane region" description="Helical" evidence="7">
    <location>
        <begin position="81"/>
        <end position="102"/>
    </location>
</feature>
<keyword evidence="3" id="KW-1003">Cell membrane</keyword>
<dbReference type="KEGG" id="ttq:NIES37_61540"/>
<feature type="transmembrane region" description="Helical" evidence="7">
    <location>
        <begin position="268"/>
        <end position="287"/>
    </location>
</feature>
<evidence type="ECO:0000256" key="2">
    <source>
        <dbReference type="ARBA" id="ARBA00007400"/>
    </source>
</evidence>
<keyword evidence="5 7" id="KW-1133">Transmembrane helix</keyword>
<dbReference type="Pfam" id="PF01757">
    <property type="entry name" value="Acyl_transf_3"/>
    <property type="match status" value="1"/>
</dbReference>
<dbReference type="GO" id="GO:0009246">
    <property type="term" value="P:enterobacterial common antigen biosynthetic process"/>
    <property type="evidence" value="ECO:0007669"/>
    <property type="project" value="TreeGrafter"/>
</dbReference>
<comment type="subcellular location">
    <subcellularLocation>
        <location evidence="1">Cell membrane</location>
        <topology evidence="1">Multi-pass membrane protein</topology>
    </subcellularLocation>
</comment>
<organism evidence="9 10">
    <name type="scientific">Tolypothrix tenuis PCC 7101</name>
    <dbReference type="NCBI Taxonomy" id="231146"/>
    <lineage>
        <taxon>Bacteria</taxon>
        <taxon>Bacillati</taxon>
        <taxon>Cyanobacteriota</taxon>
        <taxon>Cyanophyceae</taxon>
        <taxon>Nostocales</taxon>
        <taxon>Tolypothrichaceae</taxon>
        <taxon>Tolypothrix</taxon>
    </lineage>
</organism>
<feature type="transmembrane region" description="Helical" evidence="7">
    <location>
        <begin position="245"/>
        <end position="262"/>
    </location>
</feature>
<feature type="transmembrane region" description="Helical" evidence="7">
    <location>
        <begin position="7"/>
        <end position="26"/>
    </location>
</feature>
<proteinExistence type="inferred from homology"/>
<dbReference type="RefSeq" id="WP_096582156.1">
    <property type="nucleotide sequence ID" value="NZ_CAWNJS010000001.1"/>
</dbReference>
<keyword evidence="4 7" id="KW-0812">Transmembrane</keyword>
<dbReference type="PANTHER" id="PTHR40074:SF2">
    <property type="entry name" value="O-ACETYLTRANSFERASE WECH"/>
    <property type="match status" value="1"/>
</dbReference>
<dbReference type="Proteomes" id="UP000218785">
    <property type="component" value="Chromosome"/>
</dbReference>
<gene>
    <name evidence="9" type="ORF">NIES37_61540</name>
</gene>
<evidence type="ECO:0000256" key="7">
    <source>
        <dbReference type="SAM" id="Phobius"/>
    </source>
</evidence>
<feature type="domain" description="Acyltransferase 3" evidence="8">
    <location>
        <begin position="8"/>
        <end position="351"/>
    </location>
</feature>
<evidence type="ECO:0000256" key="4">
    <source>
        <dbReference type="ARBA" id="ARBA00022692"/>
    </source>
</evidence>
<dbReference type="GO" id="GO:0005886">
    <property type="term" value="C:plasma membrane"/>
    <property type="evidence" value="ECO:0007669"/>
    <property type="project" value="UniProtKB-SubCell"/>
</dbReference>
<evidence type="ECO:0000256" key="5">
    <source>
        <dbReference type="ARBA" id="ARBA00022989"/>
    </source>
</evidence>
<evidence type="ECO:0000256" key="6">
    <source>
        <dbReference type="ARBA" id="ARBA00023136"/>
    </source>
</evidence>
<evidence type="ECO:0000259" key="8">
    <source>
        <dbReference type="Pfam" id="PF01757"/>
    </source>
</evidence>
<protein>
    <recommendedName>
        <fullName evidence="8">Acyltransferase 3 domain-containing protein</fullName>
    </recommendedName>
</protein>
<evidence type="ECO:0000256" key="1">
    <source>
        <dbReference type="ARBA" id="ARBA00004651"/>
    </source>
</evidence>
<feature type="transmembrane region" description="Helical" evidence="7">
    <location>
        <begin position="41"/>
        <end position="61"/>
    </location>
</feature>
<feature type="transmembrane region" description="Helical" evidence="7">
    <location>
        <begin position="118"/>
        <end position="143"/>
    </location>
</feature>
<evidence type="ECO:0000313" key="10">
    <source>
        <dbReference type="Proteomes" id="UP000218785"/>
    </source>
</evidence>
<accession>A0A1Z4N8Y1</accession>
<sequence>MEKKARFAGIDLCRGIAAYGVVLLHSGDKSWATVNPLSAKLSYLFDFPVPFFLATSFYLLICRLNPDFSWNYWQVRLRRIFLPYIIWTGIFLLVKTIMFLALDQDNKLEELFKDPFSIIFYGGAAIQLYFLPLLLVGTSLMIFASYFDKINIHIIFPFILALLSLISYHLLIESNNAFLLGPNIASQNLLGKLELIPNSSQVNELLRLISVITAWLVRCMPYFFIAITWKFILFKTNFTLPVSKFTATILAFLIFCIIDLFRDLFLPSGFREVLLGYSLLAFGIALSQHLSNNRFIRNLGLCSFGIYLFHPLAINFMEILIKKIQPHILEQVTIFSQMIFSLPSFFISWLAVHLLMKNRTIAKYLFSA</sequence>
<comment type="similarity">
    <text evidence="2">Belongs to the acyltransferase 3 family.</text>
</comment>
<feature type="transmembrane region" description="Helical" evidence="7">
    <location>
        <begin position="333"/>
        <end position="356"/>
    </location>
</feature>
<evidence type="ECO:0000313" key="9">
    <source>
        <dbReference type="EMBL" id="BAZ02145.1"/>
    </source>
</evidence>
<keyword evidence="10" id="KW-1185">Reference proteome</keyword>
<feature type="transmembrane region" description="Helical" evidence="7">
    <location>
        <begin position="299"/>
        <end position="321"/>
    </location>
</feature>
<reference evidence="9 10" key="1">
    <citation type="submission" date="2017-06" db="EMBL/GenBank/DDBJ databases">
        <title>Genome sequencing of cyanobaciteial culture collection at National Institute for Environmental Studies (NIES).</title>
        <authorList>
            <person name="Hirose Y."/>
            <person name="Shimura Y."/>
            <person name="Fujisawa T."/>
            <person name="Nakamura Y."/>
            <person name="Kawachi M."/>
        </authorList>
    </citation>
    <scope>NUCLEOTIDE SEQUENCE [LARGE SCALE GENOMIC DNA]</scope>
    <source>
        <strain evidence="9 10">NIES-37</strain>
    </source>
</reference>
<feature type="transmembrane region" description="Helical" evidence="7">
    <location>
        <begin position="150"/>
        <end position="171"/>
    </location>
</feature>